<evidence type="ECO:0000256" key="1">
    <source>
        <dbReference type="ARBA" id="ARBA00010688"/>
    </source>
</evidence>
<keyword evidence="2" id="KW-0808">Transferase</keyword>
<dbReference type="RefSeq" id="WP_066520970.1">
    <property type="nucleotide sequence ID" value="NZ_CABMOF010000004.1"/>
</dbReference>
<dbReference type="GO" id="GO:0016301">
    <property type="term" value="F:kinase activity"/>
    <property type="evidence" value="ECO:0007669"/>
    <property type="project" value="UniProtKB-KW"/>
</dbReference>
<dbReference type="PATRIC" id="fig|626937.4.peg.1347"/>
<dbReference type="InterPro" id="IPR011611">
    <property type="entry name" value="PfkB_dom"/>
</dbReference>
<dbReference type="PANTHER" id="PTHR43085:SF57">
    <property type="entry name" value="CARBOHYDRATE KINASE PFKB DOMAIN-CONTAINING PROTEIN"/>
    <property type="match status" value="1"/>
</dbReference>
<dbReference type="InterPro" id="IPR029056">
    <property type="entry name" value="Ribokinase-like"/>
</dbReference>
<dbReference type="InterPro" id="IPR050306">
    <property type="entry name" value="PfkB_Carbo_kinase"/>
</dbReference>
<dbReference type="Gene3D" id="3.40.1190.20">
    <property type="match status" value="1"/>
</dbReference>
<dbReference type="AlphaFoldDB" id="A0A136Q5C6"/>
<dbReference type="SUPFAM" id="SSF53613">
    <property type="entry name" value="Ribokinase-like"/>
    <property type="match status" value="1"/>
</dbReference>
<evidence type="ECO:0000256" key="2">
    <source>
        <dbReference type="ARBA" id="ARBA00022679"/>
    </source>
</evidence>
<dbReference type="KEGG" id="cmiu:B1H56_12310"/>
<dbReference type="Proteomes" id="UP000070366">
    <property type="component" value="Unassembled WGS sequence"/>
</dbReference>
<dbReference type="OrthoDB" id="9813569at2"/>
<proteinExistence type="inferred from homology"/>
<protein>
    <submittedName>
        <fullName evidence="5">Kinase, PfkB family</fullName>
    </submittedName>
</protein>
<keyword evidence="3 5" id="KW-0418">Kinase</keyword>
<name>A0A136Q5C6_9FIRM</name>
<keyword evidence="6" id="KW-1185">Reference proteome</keyword>
<evidence type="ECO:0000313" key="5">
    <source>
        <dbReference type="EMBL" id="KXK65871.1"/>
    </source>
</evidence>
<comment type="similarity">
    <text evidence="1">Belongs to the carbohydrate kinase PfkB family.</text>
</comment>
<dbReference type="PANTHER" id="PTHR43085">
    <property type="entry name" value="HEXOKINASE FAMILY MEMBER"/>
    <property type="match status" value="1"/>
</dbReference>
<evidence type="ECO:0000313" key="6">
    <source>
        <dbReference type="Proteomes" id="UP000070366"/>
    </source>
</evidence>
<accession>A0A136Q5C6</accession>
<dbReference type="STRING" id="626937.HMPREF3293_01364"/>
<dbReference type="EMBL" id="LSZW01000055">
    <property type="protein sequence ID" value="KXK65871.1"/>
    <property type="molecule type" value="Genomic_DNA"/>
</dbReference>
<gene>
    <name evidence="5" type="ORF">HMPREF3293_01364</name>
</gene>
<reference evidence="5 6" key="1">
    <citation type="submission" date="2016-02" db="EMBL/GenBank/DDBJ databases">
        <authorList>
            <person name="Wen L."/>
            <person name="He K."/>
            <person name="Yang H."/>
        </authorList>
    </citation>
    <scope>NUCLEOTIDE SEQUENCE [LARGE SCALE GENOMIC DNA]</scope>
    <source>
        <strain evidence="5 6">DSM 22607</strain>
    </source>
</reference>
<evidence type="ECO:0000256" key="3">
    <source>
        <dbReference type="ARBA" id="ARBA00022777"/>
    </source>
</evidence>
<feature type="domain" description="Carbohydrate kinase PfkB" evidence="4">
    <location>
        <begin position="26"/>
        <end position="348"/>
    </location>
</feature>
<organism evidence="5 6">
    <name type="scientific">Christensenella minuta</name>
    <dbReference type="NCBI Taxonomy" id="626937"/>
    <lineage>
        <taxon>Bacteria</taxon>
        <taxon>Bacillati</taxon>
        <taxon>Bacillota</taxon>
        <taxon>Clostridia</taxon>
        <taxon>Christensenellales</taxon>
        <taxon>Christensenellaceae</taxon>
        <taxon>Christensenella</taxon>
    </lineage>
</organism>
<dbReference type="Pfam" id="PF00294">
    <property type="entry name" value="PfkB"/>
    <property type="match status" value="1"/>
</dbReference>
<evidence type="ECO:0000259" key="4">
    <source>
        <dbReference type="Pfam" id="PF00294"/>
    </source>
</evidence>
<sequence length="393" mass="42463">MCDIICAGHICLDITPVLPSKFARADKVFQPGKLLETDELVLSTGGSVANTGIALTKLGIRTALIGRIGDDIPGDVVKRLLEEQVGQAQYLSAGRGELTSYSVVLAPPGFDRMFLHNPAANHTFGADDIDFDLVRQAKILHIGYPTCMKKLAQNKGAELRNILRKGKELGVTTSIDTSYPDEDANGINADWEGLFGNVLPFTDIFMPSIEEALFMFDHDEFCRLKAMDGDILKNLDIDYLPRLGKKLLDMGAKIVVIKCGTRGYYAATQGAEALAGMGRGMPAEPGQWAGREIFTSIYRIDHVRSATGAGDTSIGGFLAALIRGYSLADSVDIACATGAACVTAYSATGGIGPLEKIISRSRKEWKKTPLAYTGQYFRMDAARGLLQRNGDRE</sequence>
<comment type="caution">
    <text evidence="5">The sequence shown here is derived from an EMBL/GenBank/DDBJ whole genome shotgun (WGS) entry which is preliminary data.</text>
</comment>